<dbReference type="Proteomes" id="UP001500392">
    <property type="component" value="Unassembled WGS sequence"/>
</dbReference>
<dbReference type="InterPro" id="IPR014748">
    <property type="entry name" value="Enoyl-CoA_hydra_C"/>
</dbReference>
<dbReference type="Gene3D" id="3.90.226.10">
    <property type="entry name" value="2-enoyl-CoA Hydratase, Chain A, domain 1"/>
    <property type="match status" value="1"/>
</dbReference>
<evidence type="ECO:0000256" key="1">
    <source>
        <dbReference type="ARBA" id="ARBA00005254"/>
    </source>
</evidence>
<dbReference type="InterPro" id="IPR001753">
    <property type="entry name" value="Enoyl-CoA_hydra/iso"/>
</dbReference>
<sequence length="262" mass="29008">MTRTVKVVIEERGHVLLIGLNRPEKYNAFDHDTWHEVARAYKLLESNKDLRCGLVYANGKHFTAGLDLPQWTDVFSSGEWPEIPTDECDPLGLRPEHRCRKPIVMAIHGICYTIGIELALGAEVRVCGRSARFGQIEVKRGIIACGGATVRMVQEFGYANAQRYLLTGDEFDAETALRIGMVQEVVDDEKVFEAGLALATNIAAQAPLAVEASLESSRSYLLNGLDECARLVAREVPLMKSEDAAEGVASFKERRQAVFKGR</sequence>
<name>A0ABP7WE71_9GAMM</name>
<accession>A0ABP7WE71</accession>
<comment type="caution">
    <text evidence="2">The sequence shown here is derived from an EMBL/GenBank/DDBJ whole genome shotgun (WGS) entry which is preliminary data.</text>
</comment>
<dbReference type="InterPro" id="IPR029045">
    <property type="entry name" value="ClpP/crotonase-like_dom_sf"/>
</dbReference>
<reference evidence="3" key="1">
    <citation type="journal article" date="2019" name="Int. J. Syst. Evol. Microbiol.">
        <title>The Global Catalogue of Microorganisms (GCM) 10K type strain sequencing project: providing services to taxonomists for standard genome sequencing and annotation.</title>
        <authorList>
            <consortium name="The Broad Institute Genomics Platform"/>
            <consortium name="The Broad Institute Genome Sequencing Center for Infectious Disease"/>
            <person name="Wu L."/>
            <person name="Ma J."/>
        </authorList>
    </citation>
    <scope>NUCLEOTIDE SEQUENCE [LARGE SCALE GENOMIC DNA]</scope>
    <source>
        <strain evidence="3">JCM 17304</strain>
    </source>
</reference>
<dbReference type="EMBL" id="BAABDM010000001">
    <property type="protein sequence ID" value="GAA4086738.1"/>
    <property type="molecule type" value="Genomic_DNA"/>
</dbReference>
<evidence type="ECO:0000313" key="2">
    <source>
        <dbReference type="EMBL" id="GAA4086738.1"/>
    </source>
</evidence>
<dbReference type="PANTHER" id="PTHR43802">
    <property type="entry name" value="ENOYL-COA HYDRATASE"/>
    <property type="match status" value="1"/>
</dbReference>
<gene>
    <name evidence="2" type="ORF">GCM10022414_06930</name>
</gene>
<dbReference type="RefSeq" id="WP_344932423.1">
    <property type="nucleotide sequence ID" value="NZ_BAABDM010000001.1"/>
</dbReference>
<dbReference type="PANTHER" id="PTHR43802:SF1">
    <property type="entry name" value="IP11341P-RELATED"/>
    <property type="match status" value="1"/>
</dbReference>
<proteinExistence type="inferred from homology"/>
<dbReference type="NCBIfam" id="NF005126">
    <property type="entry name" value="PRK06563.1"/>
    <property type="match status" value="1"/>
</dbReference>
<comment type="similarity">
    <text evidence="1">Belongs to the enoyl-CoA hydratase/isomerase family.</text>
</comment>
<keyword evidence="3" id="KW-1185">Reference proteome</keyword>
<dbReference type="Gene3D" id="1.10.12.10">
    <property type="entry name" value="Lyase 2-enoyl-coa Hydratase, Chain A, domain 2"/>
    <property type="match status" value="1"/>
</dbReference>
<dbReference type="SUPFAM" id="SSF52096">
    <property type="entry name" value="ClpP/crotonase"/>
    <property type="match status" value="1"/>
</dbReference>
<evidence type="ECO:0000313" key="3">
    <source>
        <dbReference type="Proteomes" id="UP001500392"/>
    </source>
</evidence>
<dbReference type="CDD" id="cd06558">
    <property type="entry name" value="crotonase-like"/>
    <property type="match status" value="1"/>
</dbReference>
<dbReference type="Pfam" id="PF00378">
    <property type="entry name" value="ECH_1"/>
    <property type="match status" value="1"/>
</dbReference>
<organism evidence="2 3">
    <name type="scientific">Zhongshania borealis</name>
    <dbReference type="NCBI Taxonomy" id="889488"/>
    <lineage>
        <taxon>Bacteria</taxon>
        <taxon>Pseudomonadati</taxon>
        <taxon>Pseudomonadota</taxon>
        <taxon>Gammaproteobacteria</taxon>
        <taxon>Cellvibrionales</taxon>
        <taxon>Spongiibacteraceae</taxon>
        <taxon>Zhongshania</taxon>
    </lineage>
</organism>
<protein>
    <submittedName>
        <fullName evidence="2">Crotonase/enoyl-CoA hydratase family protein</fullName>
    </submittedName>
</protein>